<dbReference type="Proteomes" id="UP000652761">
    <property type="component" value="Unassembled WGS sequence"/>
</dbReference>
<evidence type="ECO:0000313" key="2">
    <source>
        <dbReference type="Proteomes" id="UP000652761"/>
    </source>
</evidence>
<evidence type="ECO:0000313" key="1">
    <source>
        <dbReference type="EMBL" id="MQL84994.1"/>
    </source>
</evidence>
<dbReference type="AlphaFoldDB" id="A0A843UTF1"/>
<keyword evidence="2" id="KW-1185">Reference proteome</keyword>
<gene>
    <name evidence="1" type="ORF">Taro_017509</name>
</gene>
<protein>
    <submittedName>
        <fullName evidence="1">Uncharacterized protein</fullName>
    </submittedName>
</protein>
<sequence length="75" mass="8440">MDAPQRRGFACFVGEGLWSVGARRRRVANLREGPLRLDLLLERVLLQAAGFARVVDFGETSQQFPPRRSEETGPQ</sequence>
<name>A0A843UTF1_COLES</name>
<accession>A0A843UTF1</accession>
<dbReference type="EMBL" id="NMUH01000800">
    <property type="protein sequence ID" value="MQL84994.1"/>
    <property type="molecule type" value="Genomic_DNA"/>
</dbReference>
<organism evidence="1 2">
    <name type="scientific">Colocasia esculenta</name>
    <name type="common">Wild taro</name>
    <name type="synonym">Arum esculentum</name>
    <dbReference type="NCBI Taxonomy" id="4460"/>
    <lineage>
        <taxon>Eukaryota</taxon>
        <taxon>Viridiplantae</taxon>
        <taxon>Streptophyta</taxon>
        <taxon>Embryophyta</taxon>
        <taxon>Tracheophyta</taxon>
        <taxon>Spermatophyta</taxon>
        <taxon>Magnoliopsida</taxon>
        <taxon>Liliopsida</taxon>
        <taxon>Araceae</taxon>
        <taxon>Aroideae</taxon>
        <taxon>Colocasieae</taxon>
        <taxon>Colocasia</taxon>
    </lineage>
</organism>
<reference evidence="1" key="1">
    <citation type="submission" date="2017-07" db="EMBL/GenBank/DDBJ databases">
        <title>Taro Niue Genome Assembly and Annotation.</title>
        <authorList>
            <person name="Atibalentja N."/>
            <person name="Keating K."/>
            <person name="Fields C.J."/>
        </authorList>
    </citation>
    <scope>NUCLEOTIDE SEQUENCE</scope>
    <source>
        <strain evidence="1">Niue_2</strain>
        <tissue evidence="1">Leaf</tissue>
    </source>
</reference>
<proteinExistence type="predicted"/>
<comment type="caution">
    <text evidence="1">The sequence shown here is derived from an EMBL/GenBank/DDBJ whole genome shotgun (WGS) entry which is preliminary data.</text>
</comment>